<dbReference type="Gene3D" id="3.10.129.10">
    <property type="entry name" value="Hotdog Thioesterase"/>
    <property type="match status" value="1"/>
</dbReference>
<reference evidence="2" key="1">
    <citation type="journal article" date="2019" name="Int. J. Syst. Evol. Microbiol.">
        <title>The Global Catalogue of Microorganisms (GCM) 10K type strain sequencing project: providing services to taxonomists for standard genome sequencing and annotation.</title>
        <authorList>
            <consortium name="The Broad Institute Genomics Platform"/>
            <consortium name="The Broad Institute Genome Sequencing Center for Infectious Disease"/>
            <person name="Wu L."/>
            <person name="Ma J."/>
        </authorList>
    </citation>
    <scope>NUCLEOTIDE SEQUENCE [LARGE SCALE GENOMIC DNA]</scope>
    <source>
        <strain evidence="2">KCTC 42662</strain>
    </source>
</reference>
<evidence type="ECO:0008006" key="3">
    <source>
        <dbReference type="Google" id="ProtNLM"/>
    </source>
</evidence>
<protein>
    <recommendedName>
        <fullName evidence="3">FabZ</fullName>
    </recommendedName>
</protein>
<organism evidence="1 2">
    <name type="scientific">Sphingobacterium suaedae</name>
    <dbReference type="NCBI Taxonomy" id="1686402"/>
    <lineage>
        <taxon>Bacteria</taxon>
        <taxon>Pseudomonadati</taxon>
        <taxon>Bacteroidota</taxon>
        <taxon>Sphingobacteriia</taxon>
        <taxon>Sphingobacteriales</taxon>
        <taxon>Sphingobacteriaceae</taxon>
        <taxon>Sphingobacterium</taxon>
    </lineage>
</organism>
<name>A0ABW5KMV5_9SPHI</name>
<dbReference type="InterPro" id="IPR029069">
    <property type="entry name" value="HotDog_dom_sf"/>
</dbReference>
<proteinExistence type="predicted"/>
<evidence type="ECO:0000313" key="1">
    <source>
        <dbReference type="EMBL" id="MFD2550072.1"/>
    </source>
</evidence>
<dbReference type="InterPro" id="IPR016776">
    <property type="entry name" value="ApeP-like_dehydratase"/>
</dbReference>
<keyword evidence="2" id="KW-1185">Reference proteome</keyword>
<gene>
    <name evidence="1" type="ORF">ACFSR5_20665</name>
</gene>
<accession>A0ABW5KMV5</accession>
<dbReference type="Pfam" id="PF22817">
    <property type="entry name" value="ApeP-like"/>
    <property type="match status" value="1"/>
</dbReference>
<evidence type="ECO:0000313" key="2">
    <source>
        <dbReference type="Proteomes" id="UP001597545"/>
    </source>
</evidence>
<comment type="caution">
    <text evidence="1">The sequence shown here is derived from an EMBL/GenBank/DDBJ whole genome shotgun (WGS) entry which is preliminary data.</text>
</comment>
<dbReference type="RefSeq" id="WP_380906482.1">
    <property type="nucleotide sequence ID" value="NZ_JBHUEG010000018.1"/>
</dbReference>
<dbReference type="Proteomes" id="UP001597545">
    <property type="component" value="Unassembled WGS sequence"/>
</dbReference>
<dbReference type="SUPFAM" id="SSF54637">
    <property type="entry name" value="Thioesterase/thiol ester dehydrase-isomerase"/>
    <property type="match status" value="1"/>
</dbReference>
<dbReference type="EMBL" id="JBHULR010000021">
    <property type="protein sequence ID" value="MFD2550072.1"/>
    <property type="molecule type" value="Genomic_DNA"/>
</dbReference>
<sequence>MQLPLTGDTLLQLIPQRAPLIMVSSLEQYEEYALISSFFVQEGHILVTEELTESGLLEHMAQSVALHTGYAYFLRKEKAPTGYIGSMQLVEIFRLPRVGDTVFTDVRIIQEFMGVTLVEIITKLEGEIIATAQMKTVIAR</sequence>